<feature type="domain" description="Trichome birefringence-like C-terminal" evidence="8">
    <location>
        <begin position="177"/>
        <end position="446"/>
    </location>
</feature>
<keyword evidence="11" id="KW-1185">Reference proteome</keyword>
<evidence type="ECO:0000256" key="4">
    <source>
        <dbReference type="ARBA" id="ARBA00022968"/>
    </source>
</evidence>
<evidence type="ECO:0000313" key="11">
    <source>
        <dbReference type="Proteomes" id="UP000825935"/>
    </source>
</evidence>
<evidence type="ECO:0008006" key="12">
    <source>
        <dbReference type="Google" id="ProtNLM"/>
    </source>
</evidence>
<evidence type="ECO:0000313" key="10">
    <source>
        <dbReference type="EMBL" id="KAH7280287.1"/>
    </source>
</evidence>
<gene>
    <name evidence="10" type="ORF">KP509_37G059800</name>
</gene>
<name>A0A8T2Q8A3_CERRI</name>
<accession>A0A8T2Q8A3</accession>
<evidence type="ECO:0000256" key="3">
    <source>
        <dbReference type="ARBA" id="ARBA00022692"/>
    </source>
</evidence>
<dbReference type="Pfam" id="PF13839">
    <property type="entry name" value="PC-Esterase"/>
    <property type="match status" value="1"/>
</dbReference>
<sequence>MEVVNSSSFPLFLHSRWSPAILFGLGFISSVLIMISFNFGTIISPQSSLSTSSESRSSELLLTPSSEQLAGPVWSFFFRHSSRSGNNSVHSTTGKHSDASALPVINNEESMSSSALSRLKNSTACDIFTGKWVEDDTYPLYEPDTCPFVDKKFNCQQNGRQDDKYLRWRWAPSDCNLQRFNGKNMLEILRGKRLVFVGDSLNRNQWESMLCMLRNSLSNQSGITHKHGSNRILSFLDYNCTVEFYKSRYLVDMNEGSGESDYTISLDRMDKMEVKWRKADVLIFNTAHWWGPGKIGNGENRFQEGDKIHRNLDVNLAYKRALFTWANWVDAHVDPLETVVFFRTYSPKHFRGGAWNAGGHCEDETEPSHEDSDSHTSLSKIKAIEDVLGSMKVPVRLLNVTKLSAYRKDAHPSIYWHTQRLNISQQDCGHWCLPGLPDTWNELLYNDLISLLA</sequence>
<dbReference type="GO" id="GO:0005794">
    <property type="term" value="C:Golgi apparatus"/>
    <property type="evidence" value="ECO:0007669"/>
    <property type="project" value="TreeGrafter"/>
</dbReference>
<comment type="subcellular location">
    <subcellularLocation>
        <location evidence="1">Membrane</location>
        <topology evidence="1">Single-pass membrane protein</topology>
    </subcellularLocation>
</comment>
<dbReference type="GO" id="GO:0016020">
    <property type="term" value="C:membrane"/>
    <property type="evidence" value="ECO:0007669"/>
    <property type="project" value="UniProtKB-SubCell"/>
</dbReference>
<organism evidence="10 11">
    <name type="scientific">Ceratopteris richardii</name>
    <name type="common">Triangle waterfern</name>
    <dbReference type="NCBI Taxonomy" id="49495"/>
    <lineage>
        <taxon>Eukaryota</taxon>
        <taxon>Viridiplantae</taxon>
        <taxon>Streptophyta</taxon>
        <taxon>Embryophyta</taxon>
        <taxon>Tracheophyta</taxon>
        <taxon>Polypodiopsida</taxon>
        <taxon>Polypodiidae</taxon>
        <taxon>Polypodiales</taxon>
        <taxon>Pteridineae</taxon>
        <taxon>Pteridaceae</taxon>
        <taxon>Parkerioideae</taxon>
        <taxon>Ceratopteris</taxon>
    </lineage>
</organism>
<dbReference type="Proteomes" id="UP000825935">
    <property type="component" value="Chromosome 37"/>
</dbReference>
<evidence type="ECO:0000256" key="1">
    <source>
        <dbReference type="ARBA" id="ARBA00004167"/>
    </source>
</evidence>
<dbReference type="EMBL" id="CM035442">
    <property type="protein sequence ID" value="KAH7280287.1"/>
    <property type="molecule type" value="Genomic_DNA"/>
</dbReference>
<protein>
    <recommendedName>
        <fullName evidence="12">Trichome birefringence-like N-terminal domain-containing protein</fullName>
    </recommendedName>
</protein>
<evidence type="ECO:0000256" key="2">
    <source>
        <dbReference type="ARBA" id="ARBA00007727"/>
    </source>
</evidence>
<dbReference type="Pfam" id="PF14416">
    <property type="entry name" value="PMR5N"/>
    <property type="match status" value="1"/>
</dbReference>
<dbReference type="PANTHER" id="PTHR32285">
    <property type="entry name" value="PROTEIN TRICHOME BIREFRINGENCE-LIKE 9-RELATED"/>
    <property type="match status" value="1"/>
</dbReference>
<dbReference type="InterPro" id="IPR026057">
    <property type="entry name" value="TBL_C"/>
</dbReference>
<dbReference type="OMA" id="CEDETEP"/>
<dbReference type="OrthoDB" id="630188at2759"/>
<reference evidence="10" key="1">
    <citation type="submission" date="2021-08" db="EMBL/GenBank/DDBJ databases">
        <title>WGS assembly of Ceratopteris richardii.</title>
        <authorList>
            <person name="Marchant D.B."/>
            <person name="Chen G."/>
            <person name="Jenkins J."/>
            <person name="Shu S."/>
            <person name="Leebens-Mack J."/>
            <person name="Grimwood J."/>
            <person name="Schmutz J."/>
            <person name="Soltis P."/>
            <person name="Soltis D."/>
            <person name="Chen Z.-H."/>
        </authorList>
    </citation>
    <scope>NUCLEOTIDE SEQUENCE</scope>
    <source>
        <strain evidence="10">Whitten #5841</strain>
        <tissue evidence="10">Leaf</tissue>
    </source>
</reference>
<keyword evidence="5 7" id="KW-1133">Transmembrane helix</keyword>
<evidence type="ECO:0000256" key="5">
    <source>
        <dbReference type="ARBA" id="ARBA00022989"/>
    </source>
</evidence>
<evidence type="ECO:0000256" key="7">
    <source>
        <dbReference type="SAM" id="Phobius"/>
    </source>
</evidence>
<feature type="domain" description="Trichome birefringence-like N-terminal" evidence="9">
    <location>
        <begin position="124"/>
        <end position="176"/>
    </location>
</feature>
<feature type="transmembrane region" description="Helical" evidence="7">
    <location>
        <begin position="20"/>
        <end position="43"/>
    </location>
</feature>
<dbReference type="GO" id="GO:0016413">
    <property type="term" value="F:O-acetyltransferase activity"/>
    <property type="evidence" value="ECO:0007669"/>
    <property type="project" value="InterPro"/>
</dbReference>
<evidence type="ECO:0000256" key="6">
    <source>
        <dbReference type="ARBA" id="ARBA00023136"/>
    </source>
</evidence>
<dbReference type="PANTHER" id="PTHR32285:SF213">
    <property type="entry name" value="PROTEIN TRICHOME BIREFRINGENCE-LIKE 11"/>
    <property type="match status" value="1"/>
</dbReference>
<evidence type="ECO:0000259" key="8">
    <source>
        <dbReference type="Pfam" id="PF13839"/>
    </source>
</evidence>
<proteinExistence type="inferred from homology"/>
<keyword evidence="3 7" id="KW-0812">Transmembrane</keyword>
<evidence type="ECO:0000259" key="9">
    <source>
        <dbReference type="Pfam" id="PF14416"/>
    </source>
</evidence>
<comment type="similarity">
    <text evidence="2">Belongs to the PC-esterase family. TBL subfamily.</text>
</comment>
<keyword evidence="4" id="KW-0735">Signal-anchor</keyword>
<keyword evidence="6 7" id="KW-0472">Membrane</keyword>
<dbReference type="AlphaFoldDB" id="A0A8T2Q8A3"/>
<dbReference type="InterPro" id="IPR025846">
    <property type="entry name" value="TBL_N"/>
</dbReference>
<comment type="caution">
    <text evidence="10">The sequence shown here is derived from an EMBL/GenBank/DDBJ whole genome shotgun (WGS) entry which is preliminary data.</text>
</comment>
<dbReference type="InterPro" id="IPR029962">
    <property type="entry name" value="TBL"/>
</dbReference>